<evidence type="ECO:0000256" key="3">
    <source>
        <dbReference type="RuleBase" id="RU365032"/>
    </source>
</evidence>
<gene>
    <name evidence="7" type="ORF">BDV29DRAFT_198250</name>
</gene>
<feature type="transmembrane region" description="Helical" evidence="5">
    <location>
        <begin position="171"/>
        <end position="196"/>
    </location>
</feature>
<reference evidence="7 8" key="1">
    <citation type="submission" date="2019-04" db="EMBL/GenBank/DDBJ databases">
        <title>Friends and foes A comparative genomics study of 23 Aspergillus species from section Flavi.</title>
        <authorList>
            <consortium name="DOE Joint Genome Institute"/>
            <person name="Kjaerbolling I."/>
            <person name="Vesth T."/>
            <person name="Frisvad J.C."/>
            <person name="Nybo J.L."/>
            <person name="Theobald S."/>
            <person name="Kildgaard S."/>
            <person name="Isbrandt T."/>
            <person name="Kuo A."/>
            <person name="Sato A."/>
            <person name="Lyhne E.K."/>
            <person name="Kogle M.E."/>
            <person name="Wiebenga A."/>
            <person name="Kun R.S."/>
            <person name="Lubbers R.J."/>
            <person name="Makela M.R."/>
            <person name="Barry K."/>
            <person name="Chovatia M."/>
            <person name="Clum A."/>
            <person name="Daum C."/>
            <person name="Haridas S."/>
            <person name="He G."/>
            <person name="LaButti K."/>
            <person name="Lipzen A."/>
            <person name="Mondo S."/>
            <person name="Riley R."/>
            <person name="Salamov A."/>
            <person name="Simmons B.A."/>
            <person name="Magnuson J.K."/>
            <person name="Henrissat B."/>
            <person name="Mortensen U.H."/>
            <person name="Larsen T.O."/>
            <person name="Devries R.P."/>
            <person name="Grigoriev I.V."/>
            <person name="Machida M."/>
            <person name="Baker S.E."/>
            <person name="Andersen M.R."/>
        </authorList>
    </citation>
    <scope>NUCLEOTIDE SEQUENCE [LARGE SCALE GENOMIC DNA]</scope>
    <source>
        <strain evidence="7 8">CBS 151.66</strain>
    </source>
</reference>
<keyword evidence="3" id="KW-0547">Nucleotide-binding</keyword>
<dbReference type="InterPro" id="IPR007251">
    <property type="entry name" value="Iron_permease_Fet4"/>
</dbReference>
<dbReference type="EMBL" id="ML732165">
    <property type="protein sequence ID" value="KAB8077726.1"/>
    <property type="molecule type" value="Genomic_DNA"/>
</dbReference>
<evidence type="ECO:0000313" key="7">
    <source>
        <dbReference type="EMBL" id="KAB8077726.1"/>
    </source>
</evidence>
<keyword evidence="3" id="KW-0067">ATP-binding</keyword>
<keyword evidence="3" id="KW-0963">Cytoplasm</keyword>
<comment type="function">
    <text evidence="3">Bifunctional inositol kinase that acts in concert with the IP6K kinases to synthesize the diphosphate group-containing inositol pyrophosphates diphosphoinositol pentakisphosphate, PP-InsP5, and bis-diphosphoinositol tetrakisphosphate, (PP)2-InsP4. PP-InsP5 and (PP)2-InsP4, also respectively called InsP7 and InsP8, may regulate a variety of cellular processes, including apoptosis, vesicle trafficking, cytoskeletal dynamics, and exocytosis. Phosphorylates inositol hexakisphosphate (InsP6).</text>
</comment>
<evidence type="ECO:0000256" key="4">
    <source>
        <dbReference type="SAM" id="Coils"/>
    </source>
</evidence>
<feature type="domain" description="VIP1 N-terminal" evidence="6">
    <location>
        <begin position="69"/>
        <end position="157"/>
    </location>
</feature>
<dbReference type="GO" id="GO:0055085">
    <property type="term" value="P:transmembrane transport"/>
    <property type="evidence" value="ECO:0007669"/>
    <property type="project" value="InterPro"/>
</dbReference>
<evidence type="ECO:0000256" key="1">
    <source>
        <dbReference type="ARBA" id="ARBA00033696"/>
    </source>
</evidence>
<dbReference type="InterPro" id="IPR037446">
    <property type="entry name" value="His_Pase_VIP1"/>
</dbReference>
<feature type="coiled-coil region" evidence="4">
    <location>
        <begin position="224"/>
        <end position="258"/>
    </location>
</feature>
<dbReference type="GO" id="GO:0052723">
    <property type="term" value="F:inositol hexakisphosphate 1-kinase activity"/>
    <property type="evidence" value="ECO:0007669"/>
    <property type="project" value="RHEA"/>
</dbReference>
<feature type="transmembrane region" description="Helical" evidence="5">
    <location>
        <begin position="519"/>
        <end position="541"/>
    </location>
</feature>
<keyword evidence="3" id="KW-0808">Transferase</keyword>
<evidence type="ECO:0000259" key="6">
    <source>
        <dbReference type="Pfam" id="PF18086"/>
    </source>
</evidence>
<dbReference type="EC" id="2.7.4.24" evidence="3"/>
<dbReference type="AlphaFoldDB" id="A0A5N5XAQ0"/>
<dbReference type="Gene3D" id="3.40.50.11950">
    <property type="match status" value="1"/>
</dbReference>
<dbReference type="GO" id="GO:0033857">
    <property type="term" value="F:5-diphosphoinositol pentakisphosphate 1-kinase activity"/>
    <property type="evidence" value="ECO:0007669"/>
    <property type="project" value="TreeGrafter"/>
</dbReference>
<evidence type="ECO:0000256" key="2">
    <source>
        <dbReference type="ARBA" id="ARBA00034629"/>
    </source>
</evidence>
<dbReference type="Proteomes" id="UP000326565">
    <property type="component" value="Unassembled WGS sequence"/>
</dbReference>
<comment type="similarity">
    <text evidence="3">Belongs to the histidine acid phosphatase family. VIP1 subfamily.</text>
</comment>
<dbReference type="OrthoDB" id="2224262at2759"/>
<organism evidence="7 8">
    <name type="scientific">Aspergillus leporis</name>
    <dbReference type="NCBI Taxonomy" id="41062"/>
    <lineage>
        <taxon>Eukaryota</taxon>
        <taxon>Fungi</taxon>
        <taxon>Dikarya</taxon>
        <taxon>Ascomycota</taxon>
        <taxon>Pezizomycotina</taxon>
        <taxon>Eurotiomycetes</taxon>
        <taxon>Eurotiomycetidae</taxon>
        <taxon>Eurotiales</taxon>
        <taxon>Aspergillaceae</taxon>
        <taxon>Aspergillus</taxon>
        <taxon>Aspergillus subgen. Circumdati</taxon>
    </lineage>
</organism>
<evidence type="ECO:0000256" key="5">
    <source>
        <dbReference type="SAM" id="Phobius"/>
    </source>
</evidence>
<keyword evidence="8" id="KW-1185">Reference proteome</keyword>
<keyword evidence="5" id="KW-0812">Transmembrane</keyword>
<dbReference type="GO" id="GO:0005524">
    <property type="term" value="F:ATP binding"/>
    <property type="evidence" value="ECO:0007669"/>
    <property type="project" value="UniProtKB-KW"/>
</dbReference>
<sequence length="614" mass="69628">MSLLYELAAFNMGAEVSWDDKHMRVLARLNNEDIETLHLPSPTWEARRSTSELLHAPKQSNCINSLPWRLGICAMEDKALSKPNQEVFRRLQVDGLVEVVLFGDNMLLKKPVQEWPICDFLIAFYSDGFPLDKAISYTQLRSPVSYNDLFMQCLLFDRPSPRLLDRWLDTIVRIAGSAPIFLLIIGALLVWAFMGIRFGGSAKWTAVISDVQAILCYVFDSFLMRQLLREYAEQQEAMAEMHSRRNSHERMLSKLKEKLGPEGVRRASLVLSHDRPLDALDQGLRTQGLFSRIIIFSAWAFGHIVTVGMYWVCIFIWLGFGHYCGWTDQWQLYINSATSALMVLVFAFLACLRECYADYVNHCLDAIFRLDATLEQELRIITDDQLPNEPDIIMPPRENPLQVAVFYYADIIGTLVGIMILLVVIVAWAAVGPVFHFNDNWWLLIGTYAGLVGLFDSFILRNIQGKVKNYTLRQVQGLEKCDMTLFAGTQVAMPSKEDLNTSSLTHRASISMGNICSHLLMVVAGFLLTIGCVIGSSVMRWNTTGQLISNVPPSIIETFFMLILITGQNDADASARVDMTNIYHRRQRLLWFVKDARGVLLHSSESAELAEEKT</sequence>
<dbReference type="PANTHER" id="PTHR12750:SF9">
    <property type="entry name" value="INOSITOL HEXAKISPHOSPHATE AND DIPHOSPHOINOSITOL-PENTAKISPHOSPHATE KINASE"/>
    <property type="match status" value="1"/>
</dbReference>
<comment type="catalytic activity">
    <reaction evidence="2">
        <text>1D-myo-inositol hexakisphosphate + ATP = 1-diphospho-1D-myo-inositol 2,3,4,5,6-pentakisphosphate + ADP</text>
        <dbReference type="Rhea" id="RHEA:37459"/>
        <dbReference type="ChEBI" id="CHEBI:30616"/>
        <dbReference type="ChEBI" id="CHEBI:58130"/>
        <dbReference type="ChEBI" id="CHEBI:74946"/>
        <dbReference type="ChEBI" id="CHEBI:456216"/>
        <dbReference type="EC" id="2.7.4.24"/>
    </reaction>
    <physiologicalReaction direction="left-to-right" evidence="2">
        <dbReference type="Rhea" id="RHEA:37460"/>
    </physiologicalReaction>
</comment>
<feature type="transmembrane region" description="Helical" evidence="5">
    <location>
        <begin position="332"/>
        <end position="352"/>
    </location>
</feature>
<protein>
    <recommendedName>
        <fullName evidence="3">Inositol hexakisphosphate and diphosphoinositol-pentakisphosphate kinase</fullName>
        <ecNumber evidence="3">2.7.4.24</ecNumber>
    </recommendedName>
</protein>
<name>A0A5N5XAQ0_9EURO</name>
<dbReference type="PANTHER" id="PTHR12750">
    <property type="entry name" value="DIPHOSPHOINOSITOL PENTAKISPHOSPHATE KINASE"/>
    <property type="match status" value="1"/>
</dbReference>
<feature type="transmembrane region" description="Helical" evidence="5">
    <location>
        <begin position="293"/>
        <end position="320"/>
    </location>
</feature>
<keyword evidence="5" id="KW-0472">Membrane</keyword>
<dbReference type="GO" id="GO:0005856">
    <property type="term" value="C:cytoskeleton"/>
    <property type="evidence" value="ECO:0007669"/>
    <property type="project" value="UniProtKB-SubCell"/>
</dbReference>
<feature type="transmembrane region" description="Helical" evidence="5">
    <location>
        <begin position="441"/>
        <end position="460"/>
    </location>
</feature>
<dbReference type="GO" id="GO:0032958">
    <property type="term" value="P:inositol phosphate biosynthetic process"/>
    <property type="evidence" value="ECO:0007669"/>
    <property type="project" value="TreeGrafter"/>
</dbReference>
<dbReference type="InterPro" id="IPR040557">
    <property type="entry name" value="VIP1_N"/>
</dbReference>
<comment type="catalytic activity">
    <reaction evidence="1">
        <text>5-diphospho-1D-myo-inositol 1,2,3,4,6-pentakisphosphate + ATP + H(+) = 1,5-bis(diphospho)-1D-myo-inositol 2,3,4,6-tetrakisphosphate + ADP</text>
        <dbReference type="Rhea" id="RHEA:10276"/>
        <dbReference type="ChEBI" id="CHEBI:15378"/>
        <dbReference type="ChEBI" id="CHEBI:30616"/>
        <dbReference type="ChEBI" id="CHEBI:58628"/>
        <dbReference type="ChEBI" id="CHEBI:77983"/>
        <dbReference type="ChEBI" id="CHEBI:456216"/>
        <dbReference type="EC" id="2.7.4.24"/>
    </reaction>
    <physiologicalReaction direction="left-to-right" evidence="1">
        <dbReference type="Rhea" id="RHEA:10277"/>
    </physiologicalReaction>
</comment>
<keyword evidence="4" id="KW-0175">Coiled coil</keyword>
<keyword evidence="5" id="KW-1133">Transmembrane helix</keyword>
<comment type="subcellular location">
    <subcellularLocation>
        <location evidence="3">Cytoplasm</location>
        <location evidence="3">Cytoskeleton</location>
    </subcellularLocation>
</comment>
<keyword evidence="3" id="KW-0418">Kinase</keyword>
<feature type="transmembrane region" description="Helical" evidence="5">
    <location>
        <begin position="405"/>
        <end position="429"/>
    </location>
</feature>
<proteinExistence type="inferred from homology"/>
<accession>A0A5N5XAQ0</accession>
<dbReference type="Pfam" id="PF18086">
    <property type="entry name" value="PPIP5K2_N"/>
    <property type="match status" value="1"/>
</dbReference>
<evidence type="ECO:0000313" key="8">
    <source>
        <dbReference type="Proteomes" id="UP000326565"/>
    </source>
</evidence>
<dbReference type="GO" id="GO:0006020">
    <property type="term" value="P:inositol metabolic process"/>
    <property type="evidence" value="ECO:0007669"/>
    <property type="project" value="TreeGrafter"/>
</dbReference>
<dbReference type="Pfam" id="PF04120">
    <property type="entry name" value="Iron_permease"/>
    <property type="match status" value="2"/>
</dbReference>